<keyword evidence="1" id="KW-1133">Transmembrane helix</keyword>
<feature type="signal peptide" evidence="2">
    <location>
        <begin position="1"/>
        <end position="18"/>
    </location>
</feature>
<dbReference type="InterPro" id="IPR021919">
    <property type="entry name" value="CCB1"/>
</dbReference>
<organism evidence="3 4">
    <name type="scientific">Pseudo-nitzschia multistriata</name>
    <dbReference type="NCBI Taxonomy" id="183589"/>
    <lineage>
        <taxon>Eukaryota</taxon>
        <taxon>Sar</taxon>
        <taxon>Stramenopiles</taxon>
        <taxon>Ochrophyta</taxon>
        <taxon>Bacillariophyta</taxon>
        <taxon>Bacillariophyceae</taxon>
        <taxon>Bacillariophycidae</taxon>
        <taxon>Bacillariales</taxon>
        <taxon>Bacillariaceae</taxon>
        <taxon>Pseudo-nitzschia</taxon>
    </lineage>
</organism>
<evidence type="ECO:0000313" key="3">
    <source>
        <dbReference type="EMBL" id="VEU40403.1"/>
    </source>
</evidence>
<dbReference type="PANTHER" id="PTHR35302:SF1">
    <property type="entry name" value="PROTEIN COFACTOR ASSEMBLY OF COMPLEX C SUBUNIT B CCB1, CHLOROPLASTIC"/>
    <property type="match status" value="1"/>
</dbReference>
<dbReference type="Proteomes" id="UP000291116">
    <property type="component" value="Unassembled WGS sequence"/>
</dbReference>
<feature type="chain" id="PRO_5019115559" evidence="2">
    <location>
        <begin position="19"/>
        <end position="271"/>
    </location>
</feature>
<feature type="transmembrane region" description="Helical" evidence="1">
    <location>
        <begin position="80"/>
        <end position="100"/>
    </location>
</feature>
<dbReference type="PANTHER" id="PTHR35302">
    <property type="match status" value="1"/>
</dbReference>
<keyword evidence="2" id="KW-0732">Signal</keyword>
<keyword evidence="1" id="KW-0472">Membrane</keyword>
<dbReference type="Pfam" id="PF12046">
    <property type="entry name" value="CCB1"/>
    <property type="match status" value="1"/>
</dbReference>
<gene>
    <name evidence="3" type="ORF">PSNMU_V1.4_AUG-EV-PASAV3_0073000</name>
</gene>
<dbReference type="AlphaFoldDB" id="A0A448ZEC7"/>
<keyword evidence="4" id="KW-1185">Reference proteome</keyword>
<evidence type="ECO:0000256" key="2">
    <source>
        <dbReference type="SAM" id="SignalP"/>
    </source>
</evidence>
<protein>
    <submittedName>
        <fullName evidence="3">Uncharacterized protein</fullName>
    </submittedName>
</protein>
<accession>A0A448ZEC7</accession>
<reference evidence="3 4" key="1">
    <citation type="submission" date="2019-01" db="EMBL/GenBank/DDBJ databases">
        <authorList>
            <person name="Ferrante I. M."/>
        </authorList>
    </citation>
    <scope>NUCLEOTIDE SEQUENCE [LARGE SCALE GENOMIC DNA]</scope>
    <source>
        <strain evidence="3 4">B856</strain>
    </source>
</reference>
<evidence type="ECO:0000313" key="4">
    <source>
        <dbReference type="Proteomes" id="UP000291116"/>
    </source>
</evidence>
<proteinExistence type="predicted"/>
<name>A0A448ZEC7_9STRA</name>
<sequence length="271" mass="30040">MNKFLVFLSLAGLGLSQAFAPSPSIVVNSMEQSRNRIIVANMAPLDFNVADAVDTASTFWTAAADNYIPGTSGEVTYSKASYYVILGLYLFSFPGLWSTIKRSTKAKLKKKTYVSDGANAPDGKGLREQAGEIMAYMKANNYEVVDAGETITFQGVVQRSISQACFLVFCSFVGLASLALVLQIQFNNLVLPVIGEPNWYYLCLLSPYAGVYYWRSGDRVDEFQIKLESNDEDTENSISVLGSEEEIERMWRAMEWQEKGMVKVPSLLNGE</sequence>
<dbReference type="OrthoDB" id="447756at2759"/>
<feature type="transmembrane region" description="Helical" evidence="1">
    <location>
        <begin position="198"/>
        <end position="214"/>
    </location>
</feature>
<feature type="transmembrane region" description="Helical" evidence="1">
    <location>
        <begin position="164"/>
        <end position="186"/>
    </location>
</feature>
<dbReference type="EMBL" id="CAACVS010000280">
    <property type="protein sequence ID" value="VEU40403.1"/>
    <property type="molecule type" value="Genomic_DNA"/>
</dbReference>
<evidence type="ECO:0000256" key="1">
    <source>
        <dbReference type="SAM" id="Phobius"/>
    </source>
</evidence>
<keyword evidence="1" id="KW-0812">Transmembrane</keyword>